<feature type="region of interest" description="Disordered" evidence="11">
    <location>
        <begin position="249"/>
        <end position="272"/>
    </location>
</feature>
<keyword evidence="6" id="KW-1133">Transmembrane helix</keyword>
<keyword evidence="13" id="KW-1185">Reference proteome</keyword>
<keyword evidence="10" id="KW-0407">Ion channel</keyword>
<feature type="compositionally biased region" description="Low complexity" evidence="11">
    <location>
        <begin position="138"/>
        <end position="153"/>
    </location>
</feature>
<keyword evidence="4" id="KW-0812">Transmembrane</keyword>
<accession>A0AAY4B9L3</accession>
<dbReference type="Gene3D" id="3.80.10.10">
    <property type="entry name" value="Ribonuclease Inhibitor"/>
    <property type="match status" value="2"/>
</dbReference>
<proteinExistence type="predicted"/>
<dbReference type="Proteomes" id="UP000694580">
    <property type="component" value="Chromosome 10"/>
</dbReference>
<reference evidence="12" key="3">
    <citation type="submission" date="2025-09" db="UniProtKB">
        <authorList>
            <consortium name="Ensembl"/>
        </authorList>
    </citation>
    <scope>IDENTIFICATION</scope>
</reference>
<feature type="compositionally biased region" description="Basic and acidic residues" evidence="11">
    <location>
        <begin position="310"/>
        <end position="324"/>
    </location>
</feature>
<dbReference type="InterPro" id="IPR051432">
    <property type="entry name" value="KCNMA1_auxiliary"/>
</dbReference>
<feature type="region of interest" description="Disordered" evidence="11">
    <location>
        <begin position="295"/>
        <end position="324"/>
    </location>
</feature>
<evidence type="ECO:0000256" key="7">
    <source>
        <dbReference type="ARBA" id="ARBA00023065"/>
    </source>
</evidence>
<keyword evidence="7" id="KW-0406">Ion transport</keyword>
<evidence type="ECO:0000256" key="1">
    <source>
        <dbReference type="ARBA" id="ARBA00004162"/>
    </source>
</evidence>
<keyword evidence="2" id="KW-0813">Transport</keyword>
<dbReference type="AlphaFoldDB" id="A0AAY4B9L3"/>
<dbReference type="GO" id="GO:0034220">
    <property type="term" value="P:monoatomic ion transmembrane transport"/>
    <property type="evidence" value="ECO:0007669"/>
    <property type="project" value="UniProtKB-KW"/>
</dbReference>
<name>A0AAY4B9L3_9TELE</name>
<reference evidence="12" key="2">
    <citation type="submission" date="2025-08" db="UniProtKB">
        <authorList>
            <consortium name="Ensembl"/>
        </authorList>
    </citation>
    <scope>IDENTIFICATION</scope>
</reference>
<feature type="region of interest" description="Disordered" evidence="11">
    <location>
        <begin position="95"/>
        <end position="153"/>
    </location>
</feature>
<evidence type="ECO:0000256" key="11">
    <source>
        <dbReference type="SAM" id="MobiDB-lite"/>
    </source>
</evidence>
<dbReference type="Ensembl" id="ENSDCDT00010018716.1">
    <property type="protein sequence ID" value="ENSDCDP00010017658.1"/>
    <property type="gene ID" value="ENSDCDG00010008069.1"/>
</dbReference>
<evidence type="ECO:0000256" key="4">
    <source>
        <dbReference type="ARBA" id="ARBA00022692"/>
    </source>
</evidence>
<dbReference type="SUPFAM" id="SSF52058">
    <property type="entry name" value="L domain-like"/>
    <property type="match status" value="1"/>
</dbReference>
<evidence type="ECO:0000256" key="2">
    <source>
        <dbReference type="ARBA" id="ARBA00022448"/>
    </source>
</evidence>
<keyword evidence="8" id="KW-0472">Membrane</keyword>
<comment type="subcellular location">
    <subcellularLocation>
        <location evidence="1">Cell membrane</location>
        <topology evidence="1">Single-pass membrane protein</topology>
    </subcellularLocation>
</comment>
<keyword evidence="3" id="KW-1003">Cell membrane</keyword>
<evidence type="ECO:0000256" key="10">
    <source>
        <dbReference type="ARBA" id="ARBA00023303"/>
    </source>
</evidence>
<evidence type="ECO:0000256" key="9">
    <source>
        <dbReference type="ARBA" id="ARBA00023157"/>
    </source>
</evidence>
<evidence type="ECO:0000256" key="5">
    <source>
        <dbReference type="ARBA" id="ARBA00022729"/>
    </source>
</evidence>
<reference evidence="12 13" key="1">
    <citation type="submission" date="2020-06" db="EMBL/GenBank/DDBJ databases">
        <authorList>
            <consortium name="Wellcome Sanger Institute Data Sharing"/>
        </authorList>
    </citation>
    <scope>NUCLEOTIDE SEQUENCE [LARGE SCALE GENOMIC DNA]</scope>
</reference>
<evidence type="ECO:0000256" key="8">
    <source>
        <dbReference type="ARBA" id="ARBA00023136"/>
    </source>
</evidence>
<keyword evidence="5" id="KW-0732">Signal</keyword>
<sequence>LVRFSASQANIVSCSRMNLSAAPTALPPYTAVLDLSFNEIAGCARMDSRLRPRHQPALPDLSSNGLRQLDEFIFEPLARLEVLLLYHNHISQIDAPPSPGLKQPAEALPEPKTRSPGSRWSWSRTRTGSGEAQPVDVSSNRVKSSPSRSSRSCPPGWKNGIYFHGNPLLCDCALYSLLAHWYIRRAELPPSTQGRLHLRVAGTEKRTVDASTAWGTRSTRPTTTLVGCLASVVLVLIYLYLTPCCPASAARGRGKGKNPHEDSIHSSMLSATPTHEDLASKAELNRHVAFIDPKDLQSQNGKFNPSGEGGAREGTSEEVGGRVHHDSSNSGFIMNYECTLYTLYM</sequence>
<evidence type="ECO:0000313" key="12">
    <source>
        <dbReference type="Ensembl" id="ENSDCDP00010017658.1"/>
    </source>
</evidence>
<dbReference type="GO" id="GO:0005886">
    <property type="term" value="C:plasma membrane"/>
    <property type="evidence" value="ECO:0007669"/>
    <property type="project" value="UniProtKB-SubCell"/>
</dbReference>
<dbReference type="InterPro" id="IPR032675">
    <property type="entry name" value="LRR_dom_sf"/>
</dbReference>
<feature type="compositionally biased region" description="Low complexity" evidence="11">
    <location>
        <begin position="114"/>
        <end position="130"/>
    </location>
</feature>
<evidence type="ECO:0000256" key="3">
    <source>
        <dbReference type="ARBA" id="ARBA00022475"/>
    </source>
</evidence>
<organism evidence="12 13">
    <name type="scientific">Denticeps clupeoides</name>
    <name type="common">denticle herring</name>
    <dbReference type="NCBI Taxonomy" id="299321"/>
    <lineage>
        <taxon>Eukaryota</taxon>
        <taxon>Metazoa</taxon>
        <taxon>Chordata</taxon>
        <taxon>Craniata</taxon>
        <taxon>Vertebrata</taxon>
        <taxon>Euteleostomi</taxon>
        <taxon>Actinopterygii</taxon>
        <taxon>Neopterygii</taxon>
        <taxon>Teleostei</taxon>
        <taxon>Clupei</taxon>
        <taxon>Clupeiformes</taxon>
        <taxon>Denticipitoidei</taxon>
        <taxon>Denticipitidae</taxon>
        <taxon>Denticeps</taxon>
    </lineage>
</organism>
<protein>
    <submittedName>
        <fullName evidence="12">Uncharacterized protein</fullName>
    </submittedName>
</protein>
<dbReference type="PANTHER" id="PTHR46473">
    <property type="entry name" value="GH08155P"/>
    <property type="match status" value="1"/>
</dbReference>
<keyword evidence="9" id="KW-1015">Disulfide bond</keyword>
<dbReference type="PANTHER" id="PTHR46473:SF10">
    <property type="entry name" value="LD45603P-RELATED"/>
    <property type="match status" value="1"/>
</dbReference>
<evidence type="ECO:0000256" key="6">
    <source>
        <dbReference type="ARBA" id="ARBA00022989"/>
    </source>
</evidence>
<evidence type="ECO:0000313" key="13">
    <source>
        <dbReference type="Proteomes" id="UP000694580"/>
    </source>
</evidence>